<comment type="caution">
    <text evidence="2">The sequence shown here is derived from an EMBL/GenBank/DDBJ whole genome shotgun (WGS) entry which is preliminary data.</text>
</comment>
<feature type="region of interest" description="Disordered" evidence="1">
    <location>
        <begin position="37"/>
        <end position="58"/>
    </location>
</feature>
<evidence type="ECO:0000313" key="3">
    <source>
        <dbReference type="Proteomes" id="UP000524237"/>
    </source>
</evidence>
<proteinExistence type="predicted"/>
<dbReference type="AlphaFoldDB" id="A0A7W3PNR6"/>
<evidence type="ECO:0000256" key="1">
    <source>
        <dbReference type="SAM" id="MobiDB-lite"/>
    </source>
</evidence>
<reference evidence="2 3" key="1">
    <citation type="submission" date="2020-07" db="EMBL/GenBank/DDBJ databases">
        <title>Sequencing the genomes of 1000 actinobacteria strains.</title>
        <authorList>
            <person name="Klenk H.-P."/>
        </authorList>
    </citation>
    <scope>NUCLEOTIDE SEQUENCE [LARGE SCALE GENOMIC DNA]</scope>
    <source>
        <strain evidence="2 3">DSM 23737</strain>
    </source>
</reference>
<sequence>MIGSGVFSVRAARSEGRLVIKISAWISLAAATRRESLSKVSDGGDPYPQATSRAKCPMRPPTTALDVKCFPSEYQSLGGCNAARLTHLRDEPSNRGTEPEI</sequence>
<gene>
    <name evidence="2" type="ORF">FB555_000793</name>
</gene>
<organism evidence="2 3">
    <name type="scientific">Alpinimonas psychrophila</name>
    <dbReference type="NCBI Taxonomy" id="748908"/>
    <lineage>
        <taxon>Bacteria</taxon>
        <taxon>Bacillati</taxon>
        <taxon>Actinomycetota</taxon>
        <taxon>Actinomycetes</taxon>
        <taxon>Micrococcales</taxon>
        <taxon>Microbacteriaceae</taxon>
        <taxon>Alpinimonas</taxon>
    </lineage>
</organism>
<keyword evidence="3" id="KW-1185">Reference proteome</keyword>
<accession>A0A7W3PNR6</accession>
<name>A0A7W3PNR6_9MICO</name>
<dbReference type="Proteomes" id="UP000524237">
    <property type="component" value="Unassembled WGS sequence"/>
</dbReference>
<dbReference type="EMBL" id="JACGWU010000001">
    <property type="protein sequence ID" value="MBA8828722.1"/>
    <property type="molecule type" value="Genomic_DNA"/>
</dbReference>
<evidence type="ECO:0000313" key="2">
    <source>
        <dbReference type="EMBL" id="MBA8828722.1"/>
    </source>
</evidence>
<protein>
    <submittedName>
        <fullName evidence="2">Uncharacterized protein</fullName>
    </submittedName>
</protein>